<accession>K4JV27</accession>
<name>K4JV27_9CAUD</name>
<dbReference type="GeneID" id="13995273"/>
<dbReference type="KEGG" id="vg:13995273"/>
<gene>
    <name evidence="1" type="ORF">CcrColossus_gp345</name>
</gene>
<protein>
    <submittedName>
        <fullName evidence="1">Uncharacterized protein</fullName>
    </submittedName>
</protein>
<organism evidence="1 2">
    <name type="scientific">Caulobacter phage CcrColossus</name>
    <dbReference type="NCBI Taxonomy" id="1211640"/>
    <lineage>
        <taxon>Viruses</taxon>
        <taxon>Duplodnaviria</taxon>
        <taxon>Heunggongvirae</taxon>
        <taxon>Uroviricota</taxon>
        <taxon>Caudoviricetes</taxon>
        <taxon>Jeanschmidtviridae</taxon>
        <taxon>Colossusvirus</taxon>
        <taxon>Colossusvirus colossus</taxon>
    </lineage>
</organism>
<sequence length="175" mass="19424">MPKISDVTSIEVQLQGNRTCIRFLTSSARYHVWADAETLEVGAGGASYFGTMKNAPVLYKNSLVEDHRAEGYSACQYLKLSVPANRKLVDAVIQRVRDEGLIEAALQAQTRAEQERIANIFREDAEKGRTVFGRVIEEGEAEGLLTKATADSIRELMEGVKPESWAALTRAFMRT</sequence>
<dbReference type="RefSeq" id="YP_006988579.1">
    <property type="nucleotide sequence ID" value="NC_019406.1"/>
</dbReference>
<dbReference type="EMBL" id="JX100810">
    <property type="protein sequence ID" value="AFU88215.1"/>
    <property type="molecule type" value="Genomic_DNA"/>
</dbReference>
<reference evidence="1 2" key="1">
    <citation type="journal article" date="2012" name="BMC Genomics">
        <title>The Caulobacter crescentus phage phiCbK: genomics of a canonical phage.</title>
        <authorList>
            <person name="Gill J.J."/>
            <person name="Berry J.D."/>
            <person name="Russell W.K."/>
            <person name="Lessor L."/>
            <person name="Escobar Garcia D.A."/>
            <person name="Hernandez D."/>
            <person name="Kane A."/>
            <person name="Keene J."/>
            <person name="Maddox M."/>
            <person name="Martin R."/>
            <person name="Mohan S."/>
            <person name="Thorn A.M."/>
            <person name="Russell D.H."/>
            <person name="Young R."/>
        </authorList>
    </citation>
    <scope>NUCLEOTIDE SEQUENCE [LARGE SCALE GENOMIC DNA]</scope>
</reference>
<dbReference type="Proteomes" id="UP000000463">
    <property type="component" value="Segment"/>
</dbReference>
<evidence type="ECO:0000313" key="1">
    <source>
        <dbReference type="EMBL" id="AFU88215.1"/>
    </source>
</evidence>
<evidence type="ECO:0000313" key="2">
    <source>
        <dbReference type="Proteomes" id="UP000000463"/>
    </source>
</evidence>
<proteinExistence type="predicted"/>
<keyword evidence="2" id="KW-1185">Reference proteome</keyword>